<organism evidence="1 2">
    <name type="scientific">Colletotrichum kahawae</name>
    <name type="common">Coffee berry disease fungus</name>
    <dbReference type="NCBI Taxonomy" id="34407"/>
    <lineage>
        <taxon>Eukaryota</taxon>
        <taxon>Fungi</taxon>
        <taxon>Dikarya</taxon>
        <taxon>Ascomycota</taxon>
        <taxon>Pezizomycotina</taxon>
        <taxon>Sordariomycetes</taxon>
        <taxon>Hypocreomycetidae</taxon>
        <taxon>Glomerellales</taxon>
        <taxon>Glomerellaceae</taxon>
        <taxon>Colletotrichum</taxon>
        <taxon>Colletotrichum gloeosporioides species complex</taxon>
    </lineage>
</organism>
<name>A0AAD9Y7E5_COLKA</name>
<protein>
    <submittedName>
        <fullName evidence="1">Uncharacterized protein</fullName>
    </submittedName>
</protein>
<dbReference type="EMBL" id="VYYT01000350">
    <property type="protein sequence ID" value="KAK2740417.1"/>
    <property type="molecule type" value="Genomic_DNA"/>
</dbReference>
<sequence>MDSSNSACAARKAAAFFLNTSLLRSAIRQ</sequence>
<accession>A0AAD9Y7E5</accession>
<dbReference type="Proteomes" id="UP001281614">
    <property type="component" value="Unassembled WGS sequence"/>
</dbReference>
<evidence type="ECO:0000313" key="1">
    <source>
        <dbReference type="EMBL" id="KAK2740417.1"/>
    </source>
</evidence>
<keyword evidence="2" id="KW-1185">Reference proteome</keyword>
<proteinExistence type="predicted"/>
<dbReference type="AlphaFoldDB" id="A0AAD9Y7E5"/>
<evidence type="ECO:0000313" key="2">
    <source>
        <dbReference type="Proteomes" id="UP001281614"/>
    </source>
</evidence>
<comment type="caution">
    <text evidence="1">The sequence shown here is derived from an EMBL/GenBank/DDBJ whole genome shotgun (WGS) entry which is preliminary data.</text>
</comment>
<gene>
    <name evidence="1" type="ORF">CKAH01_18585</name>
</gene>
<reference evidence="1" key="1">
    <citation type="submission" date="2023-02" db="EMBL/GenBank/DDBJ databases">
        <title>Colletotrichum kahawae CIFC_Que2 genome sequencing and assembly.</title>
        <authorList>
            <person name="Baroncelli R."/>
        </authorList>
    </citation>
    <scope>NUCLEOTIDE SEQUENCE</scope>
    <source>
        <strain evidence="1">CIFC_Que2</strain>
    </source>
</reference>